<dbReference type="InterPro" id="IPR004360">
    <property type="entry name" value="Glyas_Fos-R_dOase_dom"/>
</dbReference>
<dbReference type="Pfam" id="PF00903">
    <property type="entry name" value="Glyoxalase"/>
    <property type="match status" value="1"/>
</dbReference>
<feature type="domain" description="VOC" evidence="1">
    <location>
        <begin position="33"/>
        <end position="169"/>
    </location>
</feature>
<name>A0ABQ4CH14_9ACTN</name>
<dbReference type="Gene3D" id="3.30.720.120">
    <property type="match status" value="1"/>
</dbReference>
<comment type="caution">
    <text evidence="2">The sequence shown here is derived from an EMBL/GenBank/DDBJ whole genome shotgun (WGS) entry which is preliminary data.</text>
</comment>
<dbReference type="InterPro" id="IPR037523">
    <property type="entry name" value="VOC_core"/>
</dbReference>
<dbReference type="EMBL" id="BONE01000001">
    <property type="protein sequence ID" value="GIF70591.1"/>
    <property type="molecule type" value="Genomic_DNA"/>
</dbReference>
<evidence type="ECO:0000259" key="1">
    <source>
        <dbReference type="PROSITE" id="PS51819"/>
    </source>
</evidence>
<dbReference type="PANTHER" id="PTHR34109">
    <property type="entry name" value="BNAUNNG04460D PROTEIN-RELATED"/>
    <property type="match status" value="1"/>
</dbReference>
<reference evidence="2 3" key="1">
    <citation type="submission" date="2021-01" db="EMBL/GenBank/DDBJ databases">
        <title>Whole genome shotgun sequence of Asanoa siamensis NBRC 107932.</title>
        <authorList>
            <person name="Komaki H."/>
            <person name="Tamura T."/>
        </authorList>
    </citation>
    <scope>NUCLEOTIDE SEQUENCE [LARGE SCALE GENOMIC DNA]</scope>
    <source>
        <strain evidence="2 3">NBRC 107932</strain>
    </source>
</reference>
<dbReference type="PANTHER" id="PTHR34109:SF1">
    <property type="entry name" value="VOC DOMAIN-CONTAINING PROTEIN"/>
    <property type="match status" value="1"/>
</dbReference>
<keyword evidence="3" id="KW-1185">Reference proteome</keyword>
<gene>
    <name evidence="2" type="primary">phnB</name>
    <name evidence="2" type="ORF">Asi02nite_01090</name>
</gene>
<dbReference type="PROSITE" id="PS51819">
    <property type="entry name" value="VOC"/>
    <property type="match status" value="1"/>
</dbReference>
<evidence type="ECO:0000313" key="3">
    <source>
        <dbReference type="Proteomes" id="UP000604117"/>
    </source>
</evidence>
<organism evidence="2 3">
    <name type="scientific">Asanoa siamensis</name>
    <dbReference type="NCBI Taxonomy" id="926357"/>
    <lineage>
        <taxon>Bacteria</taxon>
        <taxon>Bacillati</taxon>
        <taxon>Actinomycetota</taxon>
        <taxon>Actinomycetes</taxon>
        <taxon>Micromonosporales</taxon>
        <taxon>Micromonosporaceae</taxon>
        <taxon>Asanoa</taxon>
    </lineage>
</organism>
<dbReference type="SUPFAM" id="SSF54593">
    <property type="entry name" value="Glyoxalase/Bleomycin resistance protein/Dihydroxybiphenyl dioxygenase"/>
    <property type="match status" value="1"/>
</dbReference>
<protein>
    <submittedName>
        <fullName evidence="2">Glyoxalase</fullName>
    </submittedName>
</protein>
<evidence type="ECO:0000313" key="2">
    <source>
        <dbReference type="EMBL" id="GIF70591.1"/>
    </source>
</evidence>
<proteinExistence type="predicted"/>
<sequence length="185" mass="20149">MSKHLVAGIDTVCHMTTDTETGPERNTRPADYPAAIVPMLAYEDGVAAIDFLRTAFGFAERMRLTSDDGSIGHAELALGDAVVALATPPGIGYESPKSHRAHCASAMRWTEQPWVVNGTLIYVDDVDAHAARARAAGARLLSEPADQPYGVRSYRVEDLEGHRWMFSQHLRDTRPEEWGATTSAG</sequence>
<dbReference type="Gene3D" id="3.30.720.110">
    <property type="match status" value="1"/>
</dbReference>
<dbReference type="Proteomes" id="UP000604117">
    <property type="component" value="Unassembled WGS sequence"/>
</dbReference>
<accession>A0ABQ4CH14</accession>
<dbReference type="InterPro" id="IPR029068">
    <property type="entry name" value="Glyas_Bleomycin-R_OHBP_Dase"/>
</dbReference>